<dbReference type="GO" id="GO:0016020">
    <property type="term" value="C:membrane"/>
    <property type="evidence" value="ECO:0007669"/>
    <property type="project" value="InterPro"/>
</dbReference>
<evidence type="ECO:0000256" key="7">
    <source>
        <dbReference type="ARBA" id="ARBA00023002"/>
    </source>
</evidence>
<keyword evidence="6 11" id="KW-0634">PQQ</keyword>
<feature type="domain" description="Cytochrome c" evidence="13">
    <location>
        <begin position="602"/>
        <end position="681"/>
    </location>
</feature>
<evidence type="ECO:0000313" key="14">
    <source>
        <dbReference type="EMBL" id="GFE80595.1"/>
    </source>
</evidence>
<dbReference type="GO" id="GO:0009055">
    <property type="term" value="F:electron transfer activity"/>
    <property type="evidence" value="ECO:0007669"/>
    <property type="project" value="InterPro"/>
</dbReference>
<dbReference type="EMBL" id="BLJN01000002">
    <property type="protein sequence ID" value="GFE80595.1"/>
    <property type="molecule type" value="Genomic_DNA"/>
</dbReference>
<feature type="binding site" evidence="11">
    <location>
        <begin position="194"/>
        <end position="195"/>
    </location>
    <ligand>
        <name>pyrroloquinoline quinone</name>
        <dbReference type="ChEBI" id="CHEBI:58442"/>
    </ligand>
</feature>
<gene>
    <name evidence="14" type="primary">exaA</name>
    <name evidence="14" type="ORF">GCM10011487_25950</name>
</gene>
<proteinExistence type="inferred from homology"/>
<keyword evidence="8 12" id="KW-0408">Iron</keyword>
<keyword evidence="15" id="KW-1185">Reference proteome</keyword>
<evidence type="ECO:0000256" key="5">
    <source>
        <dbReference type="ARBA" id="ARBA00022837"/>
    </source>
</evidence>
<comment type="cofactor">
    <cofactor evidence="11">
        <name>heme c</name>
        <dbReference type="ChEBI" id="CHEBI:61717"/>
    </cofactor>
    <text evidence="11">Binds 1 heme c group per subunit.</text>
</comment>
<keyword evidence="2 11" id="KW-0349">Heme</keyword>
<dbReference type="AlphaFoldDB" id="A0A829YBS2"/>
<evidence type="ECO:0000256" key="6">
    <source>
        <dbReference type="ARBA" id="ARBA00022891"/>
    </source>
</evidence>
<dbReference type="PROSITE" id="PS51007">
    <property type="entry name" value="CYTC"/>
    <property type="match status" value="1"/>
</dbReference>
<feature type="binding site" evidence="12">
    <location>
        <position position="273"/>
    </location>
    <ligand>
        <name>Ca(2+)</name>
        <dbReference type="ChEBI" id="CHEBI:29108"/>
    </ligand>
</feature>
<dbReference type="Gene3D" id="1.10.760.10">
    <property type="entry name" value="Cytochrome c-like domain"/>
    <property type="match status" value="1"/>
</dbReference>
<evidence type="ECO:0000256" key="4">
    <source>
        <dbReference type="ARBA" id="ARBA00022729"/>
    </source>
</evidence>
<name>A0A829YBS2_9GAMM</name>
<dbReference type="GO" id="GO:0020037">
    <property type="term" value="F:heme binding"/>
    <property type="evidence" value="ECO:0007669"/>
    <property type="project" value="InterPro"/>
</dbReference>
<dbReference type="SUPFAM" id="SSF50998">
    <property type="entry name" value="Quinoprotein alcohol dehydrogenase-like"/>
    <property type="match status" value="1"/>
</dbReference>
<feature type="binding site" evidence="12">
    <location>
        <position position="318"/>
    </location>
    <ligand>
        <name>Ca(2+)</name>
        <dbReference type="ChEBI" id="CHEBI:29108"/>
    </ligand>
</feature>
<comment type="cofactor">
    <cofactor evidence="11">
        <name>pyrroloquinoline quinone</name>
        <dbReference type="ChEBI" id="CHEBI:58442"/>
    </cofactor>
    <text evidence="11">Binds 1 PQQ group per subunit.</text>
</comment>
<comment type="similarity">
    <text evidence="1">Belongs to the bacterial PQQ dehydrogenase family.</text>
</comment>
<evidence type="ECO:0000256" key="11">
    <source>
        <dbReference type="PIRSR" id="PIRSR617512-2"/>
    </source>
</evidence>
<comment type="caution">
    <text evidence="14">The sequence shown here is derived from an EMBL/GenBank/DDBJ whole genome shotgun (WGS) entry which is preliminary data.</text>
</comment>
<evidence type="ECO:0000313" key="15">
    <source>
        <dbReference type="Proteomes" id="UP000445000"/>
    </source>
</evidence>
<feature type="binding site" description="covalent" evidence="11">
    <location>
        <position position="619"/>
    </location>
    <ligand>
        <name>heme c</name>
        <dbReference type="ChEBI" id="CHEBI:61717"/>
    </ligand>
</feature>
<keyword evidence="4" id="KW-0732">Signal</keyword>
<evidence type="ECO:0000256" key="12">
    <source>
        <dbReference type="PIRSR" id="PIRSR617512-3"/>
    </source>
</evidence>
<comment type="cofactor">
    <cofactor evidence="12">
        <name>Ca(2+)</name>
        <dbReference type="ChEBI" id="CHEBI:29108"/>
    </cofactor>
    <text evidence="12">Binds 1 Ca(2+) ion per subunit.</text>
</comment>
<dbReference type="InterPro" id="IPR011047">
    <property type="entry name" value="Quinoprotein_ADH-like_sf"/>
</dbReference>
<feature type="binding site" description="covalent" evidence="11">
    <location>
        <position position="616"/>
    </location>
    <ligand>
        <name>heme c</name>
        <dbReference type="ChEBI" id="CHEBI:61717"/>
    </ligand>
</feature>
<evidence type="ECO:0000256" key="9">
    <source>
        <dbReference type="ARBA" id="ARBA00023157"/>
    </source>
</evidence>
<evidence type="ECO:0000256" key="1">
    <source>
        <dbReference type="ARBA" id="ARBA00008156"/>
    </source>
</evidence>
<dbReference type="InterPro" id="IPR002372">
    <property type="entry name" value="PQQ_rpt_dom"/>
</dbReference>
<feature type="binding site" description="axial binding residue" evidence="12">
    <location>
        <position position="659"/>
    </location>
    <ligand>
        <name>heme c</name>
        <dbReference type="ChEBI" id="CHEBI:61717"/>
    </ligand>
    <ligandPart>
        <name>Fe</name>
        <dbReference type="ChEBI" id="CHEBI:18248"/>
    </ligandPart>
</feature>
<dbReference type="Gene3D" id="2.140.10.10">
    <property type="entry name" value="Quinoprotein alcohol dehydrogenase-like superfamily"/>
    <property type="match status" value="1"/>
</dbReference>
<feature type="active site" description="Proton acceptor" evidence="10">
    <location>
        <position position="318"/>
    </location>
</feature>
<dbReference type="Proteomes" id="UP000445000">
    <property type="component" value="Unassembled WGS sequence"/>
</dbReference>
<keyword evidence="7" id="KW-0560">Oxidoreductase</keyword>
<sequence length="693" mass="75070">MEASVSNVNKFIHAGAAAVAFCLALSGCSGNAQQASTVDGDWPNFGRDGSEQHYSPLTEITAKNVDQLRLAWHYELEPGFTVSTPIAAEGKVFTTTGHSRIRAFDATNGKLLWEYDAKVREIAQSALHMSWGNKGIAYWNQRVFVATTDGRVLALDANSGKPLWEQRQFELSELRNSNGPPRVFDGKVIVGHGGADISPIRGYVTAYDAMTGKLVWRFHTVPDDPSKPAENKAEEIMRPTWKGDWFGKGGGGTAWNAFSYDAELDLLYIGVGNGYPYNHRMRSPGGGDNLFLASIVAVKADTGDYVWHYQVCPAEQWDCTAVQDMTLATLSIEGKPRKVLMQAPKNGFFYVLDAASGKFISAEKFAKATWAERIDATTGRPIENPRIRYQDHKDLFEMWPGPQGAHSWLPQAFSPRTGFVYIPVIEMGALIGPPAPGVMDFTAGMGVTMIPDPELPGSRRSALLAWNPSTQQAAWNIELPGDWPGGVLATAGDLVFQGRIDGQLVAYDAQTGRQVWAFKTPSPIVATPISYSVSGRQYVTVLTGSGSQGGGILATGNAAFRTDYRLPRHVLTFAIGGTDQLPAFGMPPLIPPADPDFAFDMERVKQGGMAFAQHACLVCHGMNAIGGGAAPDLRYSPMIVDAAAFKAVVKDGALKLNGMPPSPYATDEDVESIRTYLRALAQQTAAQQAVNRR</sequence>
<dbReference type="InterPro" id="IPR036909">
    <property type="entry name" value="Cyt_c-like_dom_sf"/>
</dbReference>
<dbReference type="InterPro" id="IPR018391">
    <property type="entry name" value="PQQ_b-propeller_rpt"/>
</dbReference>
<dbReference type="GO" id="GO:0005509">
    <property type="term" value="F:calcium ion binding"/>
    <property type="evidence" value="ECO:0007669"/>
    <property type="project" value="InterPro"/>
</dbReference>
<dbReference type="Pfam" id="PF13442">
    <property type="entry name" value="Cytochrome_CBB3"/>
    <property type="match status" value="1"/>
</dbReference>
<evidence type="ECO:0000256" key="2">
    <source>
        <dbReference type="ARBA" id="ARBA00022617"/>
    </source>
</evidence>
<feature type="binding site" description="axial binding residue" evidence="12">
    <location>
        <position position="620"/>
    </location>
    <ligand>
        <name>heme c</name>
        <dbReference type="ChEBI" id="CHEBI:61717"/>
    </ligand>
    <ligandPart>
        <name>Fe</name>
        <dbReference type="ChEBI" id="CHEBI:18248"/>
    </ligandPart>
</feature>
<evidence type="ECO:0000256" key="10">
    <source>
        <dbReference type="PIRSR" id="PIRSR617512-1"/>
    </source>
</evidence>
<dbReference type="GO" id="GO:0016614">
    <property type="term" value="F:oxidoreductase activity, acting on CH-OH group of donors"/>
    <property type="evidence" value="ECO:0007669"/>
    <property type="project" value="InterPro"/>
</dbReference>
<feature type="binding site" evidence="11">
    <location>
        <position position="345"/>
    </location>
    <ligand>
        <name>pyrroloquinoline quinone</name>
        <dbReference type="ChEBI" id="CHEBI:58442"/>
    </ligand>
</feature>
<dbReference type="InterPro" id="IPR009056">
    <property type="entry name" value="Cyt_c-like_dom"/>
</dbReference>
<keyword evidence="9" id="KW-1015">Disulfide bond</keyword>
<dbReference type="PANTHER" id="PTHR32303">
    <property type="entry name" value="QUINOPROTEIN ALCOHOL DEHYDROGENASE (CYTOCHROME C)"/>
    <property type="match status" value="1"/>
</dbReference>
<reference evidence="15" key="1">
    <citation type="submission" date="2020-01" db="EMBL/GenBank/DDBJ databases">
        <title>'Steroidobacter agaridevorans' sp. nov., agar-degrading bacteria isolated from rhizosphere soils.</title>
        <authorList>
            <person name="Ikenaga M."/>
            <person name="Kataoka M."/>
            <person name="Murouchi A."/>
            <person name="Katsuragi S."/>
            <person name="Sakai M."/>
        </authorList>
    </citation>
    <scope>NUCLEOTIDE SEQUENCE [LARGE SCALE GENOMIC DNA]</scope>
    <source>
        <strain evidence="15">YU21-B</strain>
    </source>
</reference>
<evidence type="ECO:0000256" key="3">
    <source>
        <dbReference type="ARBA" id="ARBA00022723"/>
    </source>
</evidence>
<keyword evidence="3 12" id="KW-0479">Metal-binding</keyword>
<evidence type="ECO:0000259" key="13">
    <source>
        <dbReference type="PROSITE" id="PS51007"/>
    </source>
</evidence>
<dbReference type="NCBIfam" id="TIGR03075">
    <property type="entry name" value="PQQ_enz_alc_DH"/>
    <property type="match status" value="1"/>
</dbReference>
<accession>A0A829YBS2</accession>
<dbReference type="SUPFAM" id="SSF46626">
    <property type="entry name" value="Cytochrome c"/>
    <property type="match status" value="1"/>
</dbReference>
<keyword evidence="5 12" id="KW-0106">Calcium</keyword>
<evidence type="ECO:0000256" key="8">
    <source>
        <dbReference type="ARBA" id="ARBA00023004"/>
    </source>
</evidence>
<feature type="binding site" evidence="11">
    <location>
        <position position="253"/>
    </location>
    <ligand>
        <name>pyrroloquinoline quinone</name>
        <dbReference type="ChEBI" id="CHEBI:58442"/>
    </ligand>
</feature>
<protein>
    <submittedName>
        <fullName evidence="14">Quinoprotein ethanol dehydrogenase</fullName>
    </submittedName>
</protein>
<dbReference type="InterPro" id="IPR017512">
    <property type="entry name" value="PQQ_MeOH/EtOH_DH"/>
</dbReference>
<organism evidence="14 15">
    <name type="scientific">Steroidobacter agaridevorans</name>
    <dbReference type="NCBI Taxonomy" id="2695856"/>
    <lineage>
        <taxon>Bacteria</taxon>
        <taxon>Pseudomonadati</taxon>
        <taxon>Pseudomonadota</taxon>
        <taxon>Gammaproteobacteria</taxon>
        <taxon>Steroidobacterales</taxon>
        <taxon>Steroidobacteraceae</taxon>
        <taxon>Steroidobacter</taxon>
    </lineage>
</organism>
<dbReference type="Pfam" id="PF01011">
    <property type="entry name" value="PQQ"/>
    <property type="match status" value="2"/>
</dbReference>
<dbReference type="SMART" id="SM00564">
    <property type="entry name" value="PQQ"/>
    <property type="match status" value="5"/>
</dbReference>